<feature type="binding site" evidence="8">
    <location>
        <position position="336"/>
    </location>
    <ligand>
        <name>Mn(2+)</name>
        <dbReference type="ChEBI" id="CHEBI:29035"/>
        <label>1</label>
    </ligand>
</feature>
<dbReference type="SUPFAM" id="SSF52949">
    <property type="entry name" value="Macro domain-like"/>
    <property type="match status" value="1"/>
</dbReference>
<dbReference type="Proteomes" id="UP000662939">
    <property type="component" value="Chromosome"/>
</dbReference>
<keyword evidence="5 8" id="KW-0645">Protease</keyword>
<feature type="binding site" evidence="8">
    <location>
        <position position="257"/>
    </location>
    <ligand>
        <name>Mn(2+)</name>
        <dbReference type="ChEBI" id="CHEBI:29035"/>
        <label>2</label>
    </ligand>
</feature>
<evidence type="ECO:0000259" key="9">
    <source>
        <dbReference type="PROSITE" id="PS00631"/>
    </source>
</evidence>
<dbReference type="AlphaFoldDB" id="A0A895XSX2"/>
<feature type="binding site" evidence="8">
    <location>
        <position position="275"/>
    </location>
    <ligand>
        <name>Mn(2+)</name>
        <dbReference type="ChEBI" id="CHEBI:29035"/>
        <label>2</label>
    </ligand>
</feature>
<dbReference type="HAMAP" id="MF_00181">
    <property type="entry name" value="Cytosol_peptidase_M17"/>
    <property type="match status" value="1"/>
</dbReference>
<dbReference type="PROSITE" id="PS00631">
    <property type="entry name" value="CYTOSOL_AP"/>
    <property type="match status" value="1"/>
</dbReference>
<comment type="function">
    <text evidence="7 8">Presumably involved in the processing and regular turnover of intracellular proteins. Catalyzes the removal of unsubstituted N-terminal amino acids from various peptides.</text>
</comment>
<dbReference type="CDD" id="cd00433">
    <property type="entry name" value="Peptidase_M17"/>
    <property type="match status" value="1"/>
</dbReference>
<feature type="domain" description="Cytosol aminopeptidase" evidence="9">
    <location>
        <begin position="332"/>
        <end position="339"/>
    </location>
</feature>
<keyword evidence="11" id="KW-1185">Reference proteome</keyword>
<keyword evidence="8" id="KW-0963">Cytoplasm</keyword>
<name>A0A895XSX2_9ACTN</name>
<dbReference type="GO" id="GO:0030145">
    <property type="term" value="F:manganese ion binding"/>
    <property type="evidence" value="ECO:0007669"/>
    <property type="project" value="UniProtKB-UniRule"/>
</dbReference>
<comment type="catalytic activity">
    <reaction evidence="2 8">
        <text>Release of an N-terminal amino acid, preferentially leucine, but not glutamic or aspartic acids.</text>
        <dbReference type="EC" id="3.4.11.10"/>
    </reaction>
</comment>
<evidence type="ECO:0000256" key="1">
    <source>
        <dbReference type="ARBA" id="ARBA00000135"/>
    </source>
</evidence>
<feature type="active site" evidence="8">
    <location>
        <position position="338"/>
    </location>
</feature>
<evidence type="ECO:0000256" key="6">
    <source>
        <dbReference type="ARBA" id="ARBA00022801"/>
    </source>
</evidence>
<evidence type="ECO:0000256" key="7">
    <source>
        <dbReference type="ARBA" id="ARBA00049972"/>
    </source>
</evidence>
<evidence type="ECO:0000256" key="8">
    <source>
        <dbReference type="HAMAP-Rule" id="MF_00181"/>
    </source>
</evidence>
<keyword evidence="6 8" id="KW-0378">Hydrolase</keyword>
<feature type="active site" evidence="8">
    <location>
        <position position="264"/>
    </location>
</feature>
<keyword evidence="8" id="KW-0479">Metal-binding</keyword>
<reference evidence="10" key="1">
    <citation type="submission" date="2021-02" db="EMBL/GenBank/DDBJ databases">
        <title>Natronoglycomyces albus gen. nov., sp. nov, a haloalkaliphilic actinobacterium from a soda solonchak soil.</title>
        <authorList>
            <person name="Sorokin D.Y."/>
            <person name="Khijniak T.V."/>
            <person name="Zakharycheva A.P."/>
            <person name="Boueva O.V."/>
            <person name="Ariskina E.V."/>
            <person name="Hahnke R.L."/>
            <person name="Bunk B."/>
            <person name="Sproer C."/>
            <person name="Schumann P."/>
            <person name="Evtushenko L.I."/>
            <person name="Kublanov I.V."/>
        </authorList>
    </citation>
    <scope>NUCLEOTIDE SEQUENCE</scope>
    <source>
        <strain evidence="10">DSM 106290</strain>
    </source>
</reference>
<comment type="cofactor">
    <cofactor evidence="8">
        <name>Mn(2+)</name>
        <dbReference type="ChEBI" id="CHEBI:29035"/>
    </cofactor>
    <text evidence="8">Binds 2 manganese ions per subunit.</text>
</comment>
<keyword evidence="8" id="KW-0464">Manganese</keyword>
<evidence type="ECO:0000256" key="3">
    <source>
        <dbReference type="ARBA" id="ARBA00009528"/>
    </source>
</evidence>
<dbReference type="EMBL" id="CP070496">
    <property type="protein sequence ID" value="QSB06355.1"/>
    <property type="molecule type" value="Genomic_DNA"/>
</dbReference>
<dbReference type="RefSeq" id="WP_213172364.1">
    <property type="nucleotide sequence ID" value="NZ_CP070496.1"/>
</dbReference>
<dbReference type="Pfam" id="PF02789">
    <property type="entry name" value="Peptidase_M17_N"/>
    <property type="match status" value="1"/>
</dbReference>
<dbReference type="GO" id="GO:0005737">
    <property type="term" value="C:cytoplasm"/>
    <property type="evidence" value="ECO:0007669"/>
    <property type="project" value="UniProtKB-SubCell"/>
</dbReference>
<sequence>MTQLKAAATSAADIEVDVLVVGLVAGDDAPELVGAAEVNSAFDDLAGTFQLLGNEGKASSVTFLPSQGNVAAKLILGVGLGKANDEGDFEAETLRRAAGEAVRASFGHATVAFALPGDTEAIATGALLGAYQAKTYKTDTDDIKLPPEAVTVLGADAATLTRVHGLAAGVFATRDWVNQPGNYLRPPSFADDIAHKSRAVGLEVDILDETALQEAGYGGILAVGMGSTEKPRLVKITYRAEGASKHVAFVGKGITFDTGGISLKPSQGMWDMKGDMGGAAAVCGAMLAIAEVKPNVNVTAWVALAENMPSGDAYRPGDVVTTYSGKTVEVLNTDAEGRMVLCDALWRAAEDSPDAIYDVATLTGGQVIALGARCAGVMGDEEETARIKRVGDSVGEMMWPMPIPEDIKKNMSSTIADVVQVARGMKRDGHMLQGGHFLSKFLPEGQAWAHIDIAGPSDGPDAYGYVPAGGSGIPVRTLVGLVEDFQS</sequence>
<dbReference type="GO" id="GO:0006508">
    <property type="term" value="P:proteolysis"/>
    <property type="evidence" value="ECO:0007669"/>
    <property type="project" value="UniProtKB-KW"/>
</dbReference>
<evidence type="ECO:0000256" key="4">
    <source>
        <dbReference type="ARBA" id="ARBA00022438"/>
    </source>
</evidence>
<dbReference type="SUPFAM" id="SSF53187">
    <property type="entry name" value="Zn-dependent exopeptidases"/>
    <property type="match status" value="1"/>
</dbReference>
<keyword evidence="4 8" id="KW-0031">Aminopeptidase</keyword>
<dbReference type="EC" id="3.4.11.10" evidence="8"/>
<dbReference type="EC" id="3.4.11.1" evidence="8"/>
<feature type="binding site" evidence="8">
    <location>
        <position position="334"/>
    </location>
    <ligand>
        <name>Mn(2+)</name>
        <dbReference type="ChEBI" id="CHEBI:29035"/>
        <label>1</label>
    </ligand>
</feature>
<dbReference type="PANTHER" id="PTHR11963:SF23">
    <property type="entry name" value="CYTOSOL AMINOPEPTIDASE"/>
    <property type="match status" value="1"/>
</dbReference>
<feature type="binding site" evidence="8">
    <location>
        <position position="257"/>
    </location>
    <ligand>
        <name>Mn(2+)</name>
        <dbReference type="ChEBI" id="CHEBI:29035"/>
        <label>1</label>
    </ligand>
</feature>
<evidence type="ECO:0000256" key="2">
    <source>
        <dbReference type="ARBA" id="ARBA00000967"/>
    </source>
</evidence>
<dbReference type="InterPro" id="IPR000819">
    <property type="entry name" value="Peptidase_M17_C"/>
</dbReference>
<protein>
    <recommendedName>
        <fullName evidence="8">Probable cytosol aminopeptidase</fullName>
        <ecNumber evidence="8">3.4.11.1</ecNumber>
    </recommendedName>
    <alternativeName>
        <fullName evidence="8">Leucine aminopeptidase</fullName>
        <shortName evidence="8">LAP</shortName>
        <ecNumber evidence="8">3.4.11.10</ecNumber>
    </alternativeName>
    <alternativeName>
        <fullName evidence="8">Leucyl aminopeptidase</fullName>
    </alternativeName>
</protein>
<feature type="binding site" evidence="8">
    <location>
        <position position="252"/>
    </location>
    <ligand>
        <name>Mn(2+)</name>
        <dbReference type="ChEBI" id="CHEBI:29035"/>
        <label>2</label>
    </ligand>
</feature>
<dbReference type="PRINTS" id="PR00481">
    <property type="entry name" value="LAMNOPPTDASE"/>
</dbReference>
<dbReference type="GO" id="GO:0070006">
    <property type="term" value="F:metalloaminopeptidase activity"/>
    <property type="evidence" value="ECO:0007669"/>
    <property type="project" value="InterPro"/>
</dbReference>
<dbReference type="KEGG" id="nav:JQS30_05445"/>
<dbReference type="NCBIfam" id="NF002073">
    <property type="entry name" value="PRK00913.1-2"/>
    <property type="match status" value="1"/>
</dbReference>
<comment type="catalytic activity">
    <reaction evidence="1 8">
        <text>Release of an N-terminal amino acid, Xaa-|-Yaa-, in which Xaa is preferably Leu, but may be other amino acids including Pro although not Arg or Lys, and Yaa may be Pro. Amino acid amides and methyl esters are also readily hydrolyzed, but rates on arylamides are exceedingly low.</text>
        <dbReference type="EC" id="3.4.11.1"/>
    </reaction>
</comment>
<dbReference type="InterPro" id="IPR043472">
    <property type="entry name" value="Macro_dom-like"/>
</dbReference>
<evidence type="ECO:0000313" key="10">
    <source>
        <dbReference type="EMBL" id="QSB06355.1"/>
    </source>
</evidence>
<dbReference type="Pfam" id="PF00883">
    <property type="entry name" value="Peptidase_M17"/>
    <property type="match status" value="1"/>
</dbReference>
<dbReference type="InterPro" id="IPR011356">
    <property type="entry name" value="Leucine_aapep/pepB"/>
</dbReference>
<dbReference type="PANTHER" id="PTHR11963">
    <property type="entry name" value="LEUCINE AMINOPEPTIDASE-RELATED"/>
    <property type="match status" value="1"/>
</dbReference>
<feature type="binding site" evidence="8">
    <location>
        <position position="336"/>
    </location>
    <ligand>
        <name>Mn(2+)</name>
        <dbReference type="ChEBI" id="CHEBI:29035"/>
        <label>2</label>
    </ligand>
</feature>
<dbReference type="InterPro" id="IPR008283">
    <property type="entry name" value="Peptidase_M17_N"/>
</dbReference>
<comment type="similarity">
    <text evidence="3 8">Belongs to the peptidase M17 family.</text>
</comment>
<evidence type="ECO:0000256" key="5">
    <source>
        <dbReference type="ARBA" id="ARBA00022670"/>
    </source>
</evidence>
<dbReference type="Gene3D" id="3.40.220.10">
    <property type="entry name" value="Leucine Aminopeptidase, subunit E, domain 1"/>
    <property type="match status" value="1"/>
</dbReference>
<comment type="subcellular location">
    <subcellularLocation>
        <location evidence="8">Cytoplasm</location>
    </subcellularLocation>
</comment>
<accession>A0A895XSX2</accession>
<gene>
    <name evidence="8" type="primary">pepA</name>
    <name evidence="10" type="ORF">JQS30_05445</name>
</gene>
<organism evidence="10 11">
    <name type="scientific">Natronoglycomyces albus</name>
    <dbReference type="NCBI Taxonomy" id="2811108"/>
    <lineage>
        <taxon>Bacteria</taxon>
        <taxon>Bacillati</taxon>
        <taxon>Actinomycetota</taxon>
        <taxon>Actinomycetes</taxon>
        <taxon>Glycomycetales</taxon>
        <taxon>Glycomycetaceae</taxon>
        <taxon>Natronoglycomyces</taxon>
    </lineage>
</organism>
<dbReference type="Gene3D" id="3.40.630.10">
    <property type="entry name" value="Zn peptidases"/>
    <property type="match status" value="1"/>
</dbReference>
<evidence type="ECO:0000313" key="11">
    <source>
        <dbReference type="Proteomes" id="UP000662939"/>
    </source>
</evidence>
<dbReference type="InterPro" id="IPR023042">
    <property type="entry name" value="Peptidase_M17_leu_NH2_pept"/>
</dbReference>
<proteinExistence type="inferred from homology"/>